<gene>
    <name evidence="2" type="ORF">CRG98_041196</name>
</gene>
<reference evidence="2 3" key="1">
    <citation type="submission" date="2017-11" db="EMBL/GenBank/DDBJ databases">
        <title>De-novo sequencing of pomegranate (Punica granatum L.) genome.</title>
        <authorList>
            <person name="Akparov Z."/>
            <person name="Amiraslanov A."/>
            <person name="Hajiyeva S."/>
            <person name="Abbasov M."/>
            <person name="Kaur K."/>
            <person name="Hamwieh A."/>
            <person name="Solovyev V."/>
            <person name="Salamov A."/>
            <person name="Braich B."/>
            <person name="Kosarev P."/>
            <person name="Mahmoud A."/>
            <person name="Hajiyev E."/>
            <person name="Babayeva S."/>
            <person name="Izzatullayeva V."/>
            <person name="Mammadov A."/>
            <person name="Mammadov A."/>
            <person name="Sharifova S."/>
            <person name="Ojaghi J."/>
            <person name="Eynullazada K."/>
            <person name="Bayramov B."/>
            <person name="Abdulazimova A."/>
            <person name="Shahmuradov I."/>
        </authorList>
    </citation>
    <scope>NUCLEOTIDE SEQUENCE [LARGE SCALE GENOMIC DNA]</scope>
    <source>
        <strain evidence="3">cv. AG2017</strain>
        <tissue evidence="2">Leaf</tissue>
    </source>
</reference>
<keyword evidence="3" id="KW-1185">Reference proteome</keyword>
<proteinExistence type="predicted"/>
<feature type="region of interest" description="Disordered" evidence="1">
    <location>
        <begin position="1"/>
        <end position="27"/>
    </location>
</feature>
<organism evidence="2 3">
    <name type="scientific">Punica granatum</name>
    <name type="common">Pomegranate</name>
    <dbReference type="NCBI Taxonomy" id="22663"/>
    <lineage>
        <taxon>Eukaryota</taxon>
        <taxon>Viridiplantae</taxon>
        <taxon>Streptophyta</taxon>
        <taxon>Embryophyta</taxon>
        <taxon>Tracheophyta</taxon>
        <taxon>Spermatophyta</taxon>
        <taxon>Magnoliopsida</taxon>
        <taxon>eudicotyledons</taxon>
        <taxon>Gunneridae</taxon>
        <taxon>Pentapetalae</taxon>
        <taxon>rosids</taxon>
        <taxon>malvids</taxon>
        <taxon>Myrtales</taxon>
        <taxon>Lythraceae</taxon>
        <taxon>Punica</taxon>
    </lineage>
</organism>
<dbReference type="EMBL" id="PGOL01004106">
    <property type="protein sequence ID" value="PKI38416.1"/>
    <property type="molecule type" value="Genomic_DNA"/>
</dbReference>
<evidence type="ECO:0000256" key="1">
    <source>
        <dbReference type="SAM" id="MobiDB-lite"/>
    </source>
</evidence>
<name>A0A2I0I4Q2_PUNGR</name>
<protein>
    <submittedName>
        <fullName evidence="2">Uncharacterized protein</fullName>
    </submittedName>
</protein>
<sequence>MGNDQDRGKGGHQESRESRESQPLKRHPVLANLHRWLGMVAQAGSACDTSQEGAGGDYGWLGMCGNLR</sequence>
<dbReference type="AlphaFoldDB" id="A0A2I0I4Q2"/>
<dbReference type="Proteomes" id="UP000233551">
    <property type="component" value="Unassembled WGS sequence"/>
</dbReference>
<evidence type="ECO:0000313" key="2">
    <source>
        <dbReference type="EMBL" id="PKI38416.1"/>
    </source>
</evidence>
<evidence type="ECO:0000313" key="3">
    <source>
        <dbReference type="Proteomes" id="UP000233551"/>
    </source>
</evidence>
<comment type="caution">
    <text evidence="2">The sequence shown here is derived from an EMBL/GenBank/DDBJ whole genome shotgun (WGS) entry which is preliminary data.</text>
</comment>
<feature type="compositionally biased region" description="Basic and acidic residues" evidence="1">
    <location>
        <begin position="1"/>
        <end position="23"/>
    </location>
</feature>
<accession>A0A2I0I4Q2</accession>